<dbReference type="OrthoDB" id="443483at2759"/>
<evidence type="ECO:0000313" key="1">
    <source>
        <dbReference type="EMBL" id="CAE7621781.1"/>
    </source>
</evidence>
<evidence type="ECO:0000313" key="2">
    <source>
        <dbReference type="Proteomes" id="UP000649617"/>
    </source>
</evidence>
<dbReference type="Proteomes" id="UP000649617">
    <property type="component" value="Unassembled WGS sequence"/>
</dbReference>
<protein>
    <submittedName>
        <fullName evidence="1">Uncharacterized protein</fullName>
    </submittedName>
</protein>
<feature type="non-terminal residue" evidence="1">
    <location>
        <position position="1"/>
    </location>
</feature>
<dbReference type="AlphaFoldDB" id="A0A812VJN6"/>
<comment type="caution">
    <text evidence="1">The sequence shown here is derived from an EMBL/GenBank/DDBJ whole genome shotgun (WGS) entry which is preliminary data.</text>
</comment>
<organism evidence="1 2">
    <name type="scientific">Symbiodinium pilosum</name>
    <name type="common">Dinoflagellate</name>
    <dbReference type="NCBI Taxonomy" id="2952"/>
    <lineage>
        <taxon>Eukaryota</taxon>
        <taxon>Sar</taxon>
        <taxon>Alveolata</taxon>
        <taxon>Dinophyceae</taxon>
        <taxon>Suessiales</taxon>
        <taxon>Symbiodiniaceae</taxon>
        <taxon>Symbiodinium</taxon>
    </lineage>
</organism>
<reference evidence="1" key="1">
    <citation type="submission" date="2021-02" db="EMBL/GenBank/DDBJ databases">
        <authorList>
            <person name="Dougan E. K."/>
            <person name="Rhodes N."/>
            <person name="Thang M."/>
            <person name="Chan C."/>
        </authorList>
    </citation>
    <scope>NUCLEOTIDE SEQUENCE</scope>
</reference>
<dbReference type="EMBL" id="CAJNIZ010042201">
    <property type="protein sequence ID" value="CAE7621781.1"/>
    <property type="molecule type" value="Genomic_DNA"/>
</dbReference>
<sequence>MRAPLERLCLDEDFRACWSNWTLQLCEITSDALASEPFAYELAAFLPANAQTWPRLLAMMLAAQDEGAQNWPLVTKLLQHGFADPSPPTAPISRIHSDVFQSLVEVLKRSWRKSRPMSWEDVAGEHTMVIAQKVQIDMFATDILVLRPDVHPRHLTTVLPTLLYPKRPGLRKDASSG</sequence>
<keyword evidence="2" id="KW-1185">Reference proteome</keyword>
<proteinExistence type="predicted"/>
<name>A0A812VJN6_SYMPI</name>
<accession>A0A812VJN6</accession>
<gene>
    <name evidence="1" type="ORF">SPIL2461_LOCUS16286</name>
</gene>